<feature type="region of interest" description="Disordered" evidence="15">
    <location>
        <begin position="1"/>
        <end position="36"/>
    </location>
</feature>
<feature type="domain" description="P-type ATPase A" evidence="16">
    <location>
        <begin position="233"/>
        <end position="362"/>
    </location>
</feature>
<dbReference type="SUPFAM" id="SSF81665">
    <property type="entry name" value="Calcium ATPase, transmembrane domain M"/>
    <property type="match status" value="1"/>
</dbReference>
<dbReference type="Gene3D" id="2.70.150.10">
    <property type="entry name" value="Calcium-transporting ATPase, cytoplasmic transduction domain A"/>
    <property type="match status" value="1"/>
</dbReference>
<dbReference type="InterPro" id="IPR036412">
    <property type="entry name" value="HAD-like_sf"/>
</dbReference>
<dbReference type="InterPro" id="IPR001757">
    <property type="entry name" value="P_typ_ATPase"/>
</dbReference>
<dbReference type="Pfam" id="PF00690">
    <property type="entry name" value="Cation_ATPase_N"/>
    <property type="match status" value="1"/>
</dbReference>
<dbReference type="EC" id="7.2.2.10" evidence="14"/>
<keyword evidence="20" id="KW-1185">Reference proteome</keyword>
<keyword evidence="3 14" id="KW-0109">Calcium transport</keyword>
<proteinExistence type="inferred from homology"/>
<feature type="transmembrane region" description="Helical" evidence="14">
    <location>
        <begin position="877"/>
        <end position="898"/>
    </location>
</feature>
<evidence type="ECO:0000313" key="19">
    <source>
        <dbReference type="EMBL" id="KAL0098294.1"/>
    </source>
</evidence>
<evidence type="ECO:0000256" key="10">
    <source>
        <dbReference type="ARBA" id="ARBA00022967"/>
    </source>
</evidence>
<feature type="transmembrane region" description="Helical" evidence="14">
    <location>
        <begin position="425"/>
        <end position="452"/>
    </location>
</feature>
<evidence type="ECO:0000259" key="18">
    <source>
        <dbReference type="Pfam" id="PF00690"/>
    </source>
</evidence>
<keyword evidence="5" id="KW-0479">Metal-binding</keyword>
<keyword evidence="6 14" id="KW-0547">Nucleotide-binding</keyword>
<dbReference type="InterPro" id="IPR023299">
    <property type="entry name" value="ATPase_P-typ_cyto_dom_N"/>
</dbReference>
<dbReference type="Gene3D" id="1.20.1110.10">
    <property type="entry name" value="Calcium-transporting ATPase, transmembrane domain"/>
    <property type="match status" value="1"/>
</dbReference>
<feature type="compositionally biased region" description="Basic and acidic residues" evidence="15">
    <location>
        <begin position="22"/>
        <end position="33"/>
    </location>
</feature>
<dbReference type="PANTHER" id="PTHR24093:SF369">
    <property type="entry name" value="CALCIUM-TRANSPORTING ATPASE"/>
    <property type="match status" value="1"/>
</dbReference>
<dbReference type="CDD" id="cd02081">
    <property type="entry name" value="P-type_ATPase_Ca_PMCA-like"/>
    <property type="match status" value="1"/>
</dbReference>
<dbReference type="NCBIfam" id="TIGR01517">
    <property type="entry name" value="ATPase-IIB_Ca"/>
    <property type="match status" value="1"/>
</dbReference>
<feature type="compositionally biased region" description="Polar residues" evidence="15">
    <location>
        <begin position="1"/>
        <end position="20"/>
    </location>
</feature>
<organism evidence="19 20">
    <name type="scientific">Phycomyces blakesleeanus</name>
    <dbReference type="NCBI Taxonomy" id="4837"/>
    <lineage>
        <taxon>Eukaryota</taxon>
        <taxon>Fungi</taxon>
        <taxon>Fungi incertae sedis</taxon>
        <taxon>Mucoromycota</taxon>
        <taxon>Mucoromycotina</taxon>
        <taxon>Mucoromycetes</taxon>
        <taxon>Mucorales</taxon>
        <taxon>Phycomycetaceae</taxon>
        <taxon>Phycomyces</taxon>
    </lineage>
</organism>
<dbReference type="Pfam" id="PF00122">
    <property type="entry name" value="E1-E2_ATPase"/>
    <property type="match status" value="1"/>
</dbReference>
<evidence type="ECO:0000256" key="11">
    <source>
        <dbReference type="ARBA" id="ARBA00022989"/>
    </source>
</evidence>
<dbReference type="NCBIfam" id="TIGR01494">
    <property type="entry name" value="ATPase_P-type"/>
    <property type="match status" value="2"/>
</dbReference>
<feature type="region of interest" description="Disordered" evidence="15">
    <location>
        <begin position="1119"/>
        <end position="1165"/>
    </location>
</feature>
<dbReference type="SFLD" id="SFLDF00027">
    <property type="entry name" value="p-type_atpase"/>
    <property type="match status" value="1"/>
</dbReference>
<dbReference type="Pfam" id="PF13246">
    <property type="entry name" value="Cation_ATPase"/>
    <property type="match status" value="1"/>
</dbReference>
<evidence type="ECO:0000256" key="2">
    <source>
        <dbReference type="ARBA" id="ARBA00022448"/>
    </source>
</evidence>
<feature type="transmembrane region" description="Helical" evidence="14">
    <location>
        <begin position="1054"/>
        <end position="1075"/>
    </location>
</feature>
<comment type="caution">
    <text evidence="14">Lacks conserved residue(s) required for the propagation of feature annotation.</text>
</comment>
<dbReference type="SFLD" id="SFLDS00003">
    <property type="entry name" value="Haloacid_Dehalogenase"/>
    <property type="match status" value="1"/>
</dbReference>
<dbReference type="InterPro" id="IPR006068">
    <property type="entry name" value="ATPase_P-typ_cation-transptr_C"/>
</dbReference>
<feature type="domain" description="Cation-transporting P-type ATPase N-terminal" evidence="18">
    <location>
        <begin position="127"/>
        <end position="170"/>
    </location>
</feature>
<feature type="transmembrane region" description="Helical" evidence="14">
    <location>
        <begin position="904"/>
        <end position="927"/>
    </location>
</feature>
<dbReference type="InterPro" id="IPR023214">
    <property type="entry name" value="HAD_sf"/>
</dbReference>
<dbReference type="SUPFAM" id="SSF81653">
    <property type="entry name" value="Calcium ATPase, transduction domain A"/>
    <property type="match status" value="1"/>
</dbReference>
<comment type="caution">
    <text evidence="19">The sequence shown here is derived from an EMBL/GenBank/DDBJ whole genome shotgun (WGS) entry which is preliminary data.</text>
</comment>
<evidence type="ECO:0000259" key="16">
    <source>
        <dbReference type="Pfam" id="PF00122"/>
    </source>
</evidence>
<evidence type="ECO:0000256" key="1">
    <source>
        <dbReference type="ARBA" id="ARBA00004127"/>
    </source>
</evidence>
<feature type="transmembrane region" description="Helical" evidence="14">
    <location>
        <begin position="159"/>
        <end position="176"/>
    </location>
</feature>
<dbReference type="SUPFAM" id="SSF81660">
    <property type="entry name" value="Metal cation-transporting ATPase, ATP-binding domain N"/>
    <property type="match status" value="1"/>
</dbReference>
<evidence type="ECO:0000256" key="15">
    <source>
        <dbReference type="SAM" id="MobiDB-lite"/>
    </source>
</evidence>
<dbReference type="InterPro" id="IPR023298">
    <property type="entry name" value="ATPase_P-typ_TM_dom_sf"/>
</dbReference>
<dbReference type="PRINTS" id="PR00119">
    <property type="entry name" value="CATATPASE"/>
</dbReference>
<keyword evidence="13 14" id="KW-0472">Membrane</keyword>
<feature type="transmembrane region" description="Helical" evidence="14">
    <location>
        <begin position="196"/>
        <end position="216"/>
    </location>
</feature>
<name>A0ABR3BHG0_PHYBL</name>
<evidence type="ECO:0000256" key="14">
    <source>
        <dbReference type="RuleBase" id="RU361146"/>
    </source>
</evidence>
<evidence type="ECO:0000259" key="17">
    <source>
        <dbReference type="Pfam" id="PF00689"/>
    </source>
</evidence>
<evidence type="ECO:0000256" key="3">
    <source>
        <dbReference type="ARBA" id="ARBA00022568"/>
    </source>
</evidence>
<dbReference type="SUPFAM" id="SSF56784">
    <property type="entry name" value="HAD-like"/>
    <property type="match status" value="1"/>
</dbReference>
<dbReference type="InterPro" id="IPR018303">
    <property type="entry name" value="ATPase_P-typ_P_site"/>
</dbReference>
<dbReference type="Gene3D" id="3.40.50.1000">
    <property type="entry name" value="HAD superfamily/HAD-like"/>
    <property type="match status" value="1"/>
</dbReference>
<comment type="subcellular location">
    <subcellularLocation>
        <location evidence="1">Endomembrane system</location>
        <topology evidence="1">Multi-pass membrane protein</topology>
    </subcellularLocation>
    <subcellularLocation>
        <location evidence="14">Membrane</location>
        <topology evidence="14">Multi-pass membrane protein</topology>
    </subcellularLocation>
</comment>
<evidence type="ECO:0000256" key="12">
    <source>
        <dbReference type="ARBA" id="ARBA00023065"/>
    </source>
</evidence>
<keyword evidence="12 14" id="KW-0406">Ion transport</keyword>
<dbReference type="Proteomes" id="UP001448207">
    <property type="component" value="Unassembled WGS sequence"/>
</dbReference>
<comment type="catalytic activity">
    <reaction evidence="14">
        <text>Ca(2+)(in) + ATP + H2O = Ca(2+)(out) + ADP + phosphate + H(+)</text>
        <dbReference type="Rhea" id="RHEA:18105"/>
        <dbReference type="ChEBI" id="CHEBI:15377"/>
        <dbReference type="ChEBI" id="CHEBI:15378"/>
        <dbReference type="ChEBI" id="CHEBI:29108"/>
        <dbReference type="ChEBI" id="CHEBI:30616"/>
        <dbReference type="ChEBI" id="CHEBI:43474"/>
        <dbReference type="ChEBI" id="CHEBI:456216"/>
        <dbReference type="EC" id="7.2.2.10"/>
    </reaction>
</comment>
<dbReference type="PANTHER" id="PTHR24093">
    <property type="entry name" value="CATION TRANSPORTING ATPASE"/>
    <property type="match status" value="1"/>
</dbReference>
<evidence type="ECO:0000256" key="8">
    <source>
        <dbReference type="ARBA" id="ARBA00022840"/>
    </source>
</evidence>
<comment type="function">
    <text evidence="14">Catalyzes the hydrolysis of ATP coupled with the transport of calcium.</text>
</comment>
<keyword evidence="7 14" id="KW-0106">Calcium</keyword>
<keyword evidence="9" id="KW-0460">Magnesium</keyword>
<evidence type="ECO:0000313" key="20">
    <source>
        <dbReference type="Proteomes" id="UP001448207"/>
    </source>
</evidence>
<feature type="domain" description="Cation-transporting P-type ATPase C-terminal" evidence="17">
    <location>
        <begin position="904"/>
        <end position="1074"/>
    </location>
</feature>
<dbReference type="InterPro" id="IPR059000">
    <property type="entry name" value="ATPase_P-type_domA"/>
</dbReference>
<dbReference type="SFLD" id="SFLDG00002">
    <property type="entry name" value="C1.7:_P-type_atpase_like"/>
    <property type="match status" value="1"/>
</dbReference>
<evidence type="ECO:0000256" key="5">
    <source>
        <dbReference type="ARBA" id="ARBA00022723"/>
    </source>
</evidence>
<accession>A0ABR3BHG0</accession>
<dbReference type="InterPro" id="IPR006408">
    <property type="entry name" value="P-type_ATPase_IIB"/>
</dbReference>
<gene>
    <name evidence="19" type="ORF">J3Q64DRAFT_1672039</name>
</gene>
<dbReference type="PRINTS" id="PR00120">
    <property type="entry name" value="HATPASE"/>
</dbReference>
<evidence type="ECO:0000256" key="4">
    <source>
        <dbReference type="ARBA" id="ARBA00022692"/>
    </source>
</evidence>
<dbReference type="EMBL" id="JBCLYO010000001">
    <property type="protein sequence ID" value="KAL0098294.1"/>
    <property type="molecule type" value="Genomic_DNA"/>
</dbReference>
<keyword evidence="4 14" id="KW-0812">Transmembrane</keyword>
<evidence type="ECO:0000256" key="7">
    <source>
        <dbReference type="ARBA" id="ARBA00022837"/>
    </source>
</evidence>
<dbReference type="InterPro" id="IPR044492">
    <property type="entry name" value="P_typ_ATPase_HD_dom"/>
</dbReference>
<keyword evidence="10" id="KW-1278">Translocase</keyword>
<protein>
    <recommendedName>
        <fullName evidence="14">Calcium-transporting ATPase</fullName>
        <ecNumber evidence="14">7.2.2.10</ecNumber>
    </recommendedName>
</protein>
<evidence type="ECO:0000256" key="9">
    <source>
        <dbReference type="ARBA" id="ARBA00022842"/>
    </source>
</evidence>
<keyword evidence="2 14" id="KW-0813">Transport</keyword>
<dbReference type="Gene3D" id="3.40.1110.10">
    <property type="entry name" value="Calcium-transporting ATPase, cytoplasmic domain N"/>
    <property type="match status" value="1"/>
</dbReference>
<sequence length="1165" mass="127661">MSSRNNLSLTIPDSSPTSVTIDLREHPTPHNDPKNPFAFTPDQLSDLMDPKNLPLLASLGGLLGIARGLHVNLSTGLIPNADIHSPITIEQILSKPEIISNQSNDISPNIDPQSTETEGNLESQSPFPQRLHIYGSNVLPEVKTKSIFHLMWVAFQDKTLILLSIAAVVSLSVGLYEDIAVPEYDSLGNRIAGVKWVEGVAIIIAILLVVLIGSANDYQKEKQFQKLNAKKEDRSVKATRGGIPLLVPVRDIQVGDILHLEPGDIAATDGIFIQGHNLRCDESAATGESDAVRKQDWQLCYTLWKEDQDNLLLKEKTSNPTLKPSKSMPDPFIISGSKVLEGSCTYLVTAIGQNSYYGRTMMALRSEPETTPLQEKLNGLADMIAKLGSAAGILMLIVLLIRYFVGWKEGIPSQATTIVMDIMKILIVVVTIVVVAVPEGLPLAVTLALAYATQRMLKDNNLVRVLAACETMGNATTVCSDKTGTLTQNKMTVVAGTLGVSFRFVEKSTEPRADITEIAALPQKVPFVVLNILHQSIALNSSAFETTDDKGETQFVGNKTETALLAFSRATGSKPYDALRNSLPVEQMFPFSSERKAMAVVIRIPHPTDPHRCLYRAHIKGASELFLEQCSFIVSLKAENYDSSNLDQEVIKTRPLTAEDRKRVEHTIQTYALRSLRTIGIGYRDFETWPPHMQDPDGEVNFEDLVHGNNITLLGIVGIQDPLRPGVTEAVKACQQAGVFVRMVTGDNLVTAKSIAKECGIYTQGGIVMEGPVFRALPQSEMDTVLPRLQVLARSSPEDKRILVSRLRELGDIVAVTGDGTNDGPALKMADVGFSMGIAGTEVAKEASSIILMDDNFSSIVKAIMWGRCVNDAVKKFLEFQITVNLTAVILTFISAVVSSNQKSVLTAVQLLWVNLIMDTFAALALATDPPTPELLLRAPESRSSPLITLKMWKMIIGQAIFQIIVTLVLLYGNVLEHDTEDVILQTIVFNTFVFCQIFNELNCRRIDSKLNVFSNIWANKFFIGIFVVCVVGQCLIVQFGGEAFQVIPLNGPHWAISLVIGVLSLPIGVVIRLIPDDLFAFVFRNPVTRQRYMGTTMKQPSLPPSVYMADNERVSWSNAPSHSAQGNNPMKQQQMSHPISKSIQPPQTHLSSTIVGTTDETLSI</sequence>
<evidence type="ECO:0000256" key="6">
    <source>
        <dbReference type="ARBA" id="ARBA00022741"/>
    </source>
</evidence>
<dbReference type="PROSITE" id="PS00154">
    <property type="entry name" value="ATPASE_E1_E2"/>
    <property type="match status" value="1"/>
</dbReference>
<keyword evidence="8 14" id="KW-0067">ATP-binding</keyword>
<feature type="region of interest" description="Disordered" evidence="15">
    <location>
        <begin position="102"/>
        <end position="125"/>
    </location>
</feature>
<dbReference type="InterPro" id="IPR004014">
    <property type="entry name" value="ATPase_P-typ_cation-transptr_N"/>
</dbReference>
<dbReference type="Pfam" id="PF00689">
    <property type="entry name" value="Cation_ATPase_C"/>
    <property type="match status" value="1"/>
</dbReference>
<feature type="transmembrane region" description="Helical" evidence="14">
    <location>
        <begin position="1022"/>
        <end position="1042"/>
    </location>
</feature>
<feature type="transmembrane region" description="Helical" evidence="14">
    <location>
        <begin position="384"/>
        <end position="405"/>
    </location>
</feature>
<dbReference type="InterPro" id="IPR008250">
    <property type="entry name" value="ATPase_P-typ_transduc_dom_A_sf"/>
</dbReference>
<feature type="transmembrane region" description="Helical" evidence="14">
    <location>
        <begin position="948"/>
        <end position="971"/>
    </location>
</feature>
<comment type="similarity">
    <text evidence="14">Belongs to the cation transport ATPase (P-type) (TC 3.A.3) family.</text>
</comment>
<reference evidence="19 20" key="1">
    <citation type="submission" date="2024-04" db="EMBL/GenBank/DDBJ databases">
        <title>Symmetric and asymmetric DNA N6-adenine methylation regulates different biological responses in Mucorales.</title>
        <authorList>
            <consortium name="Lawrence Berkeley National Laboratory"/>
            <person name="Lax C."/>
            <person name="Mondo S.J."/>
            <person name="Osorio-Concepcion M."/>
            <person name="Muszewska A."/>
            <person name="Corrochano-Luque M."/>
            <person name="Gutierrez G."/>
            <person name="Riley R."/>
            <person name="Lipzen A."/>
            <person name="Guo J."/>
            <person name="Hundley H."/>
            <person name="Amirebrahimi M."/>
            <person name="Ng V."/>
            <person name="Lorenzo-Gutierrez D."/>
            <person name="Binder U."/>
            <person name="Yang J."/>
            <person name="Song Y."/>
            <person name="Canovas D."/>
            <person name="Navarro E."/>
            <person name="Freitag M."/>
            <person name="Gabaldon T."/>
            <person name="Grigoriev I.V."/>
            <person name="Corrochano L.M."/>
            <person name="Nicolas F.E."/>
            <person name="Garre V."/>
        </authorList>
    </citation>
    <scope>NUCLEOTIDE SEQUENCE [LARGE SCALE GENOMIC DNA]</scope>
    <source>
        <strain evidence="19 20">L51</strain>
    </source>
</reference>
<keyword evidence="11 14" id="KW-1133">Transmembrane helix</keyword>
<evidence type="ECO:0000256" key="13">
    <source>
        <dbReference type="ARBA" id="ARBA00023136"/>
    </source>
</evidence>